<keyword evidence="3" id="KW-1185">Reference proteome</keyword>
<organism evidence="2 3">
    <name type="scientific">Allocoprobacillus halotolerans</name>
    <dbReference type="NCBI Taxonomy" id="2944914"/>
    <lineage>
        <taxon>Bacteria</taxon>
        <taxon>Bacillati</taxon>
        <taxon>Bacillota</taxon>
        <taxon>Erysipelotrichia</taxon>
        <taxon>Erysipelotrichales</taxon>
        <taxon>Erysipelotrichaceae</taxon>
        <taxon>Allocoprobacillus</taxon>
    </lineage>
</organism>
<feature type="domain" description="Peptidase M24 C-terminal" evidence="1">
    <location>
        <begin position="1"/>
        <end position="31"/>
    </location>
</feature>
<accession>A0ABY5I428</accession>
<dbReference type="EMBL" id="CP101620">
    <property type="protein sequence ID" value="UTY40071.1"/>
    <property type="molecule type" value="Genomic_DNA"/>
</dbReference>
<evidence type="ECO:0000313" key="2">
    <source>
        <dbReference type="EMBL" id="UTY40071.1"/>
    </source>
</evidence>
<sequence>MNQYHQEVYDKISPYLNEEEKDWLKDYTRAI</sequence>
<evidence type="ECO:0000313" key="3">
    <source>
        <dbReference type="Proteomes" id="UP001060112"/>
    </source>
</evidence>
<protein>
    <submittedName>
        <fullName evidence="2">M24 family metallopeptidase C-terminal domain-containing protein</fullName>
    </submittedName>
</protein>
<dbReference type="Pfam" id="PF16188">
    <property type="entry name" value="Peptidase_M24_C"/>
    <property type="match status" value="1"/>
</dbReference>
<gene>
    <name evidence="2" type="ORF">NMU03_04525</name>
</gene>
<dbReference type="RefSeq" id="WP_290141505.1">
    <property type="nucleotide sequence ID" value="NZ_CP101620.1"/>
</dbReference>
<dbReference type="InterPro" id="IPR032416">
    <property type="entry name" value="Peptidase_M24_C"/>
</dbReference>
<name>A0ABY5I428_9FIRM</name>
<dbReference type="Proteomes" id="UP001060112">
    <property type="component" value="Chromosome"/>
</dbReference>
<reference evidence="2" key="1">
    <citation type="submission" date="2022-07" db="EMBL/GenBank/DDBJ databases">
        <title>Faecal culturing of patients with breast cancer.</title>
        <authorList>
            <person name="Teng N.M.Y."/>
            <person name="Kiu R."/>
            <person name="Evans R."/>
            <person name="Baker D.J."/>
            <person name="Zenner C."/>
            <person name="Robinson S.D."/>
            <person name="Hall L.J."/>
        </authorList>
    </citation>
    <scope>NUCLEOTIDE SEQUENCE</scope>
    <source>
        <strain evidence="2">LH1062</strain>
    </source>
</reference>
<proteinExistence type="predicted"/>
<evidence type="ECO:0000259" key="1">
    <source>
        <dbReference type="Pfam" id="PF16188"/>
    </source>
</evidence>